<name>F9DXW6_9BACL</name>
<dbReference type="HOGENOM" id="CLU_3189194_0_0_9"/>
<dbReference type="Proteomes" id="UP000005316">
    <property type="component" value="Unassembled WGS sequence"/>
</dbReference>
<accession>F9DXW6</accession>
<reference evidence="1 2" key="1">
    <citation type="submission" date="2011-04" db="EMBL/GenBank/DDBJ databases">
        <authorList>
            <person name="Muzny D."/>
            <person name="Qin X."/>
            <person name="Deng J."/>
            <person name="Jiang H."/>
            <person name="Liu Y."/>
            <person name="Qu J."/>
            <person name="Song X.-Z."/>
            <person name="Zhang L."/>
            <person name="Thornton R."/>
            <person name="Coyle M."/>
            <person name="Francisco L."/>
            <person name="Jackson L."/>
            <person name="Javaid M."/>
            <person name="Korchina V."/>
            <person name="Kovar C."/>
            <person name="Mata R."/>
            <person name="Mathew T."/>
            <person name="Ngo R."/>
            <person name="Nguyen L."/>
            <person name="Nguyen N."/>
            <person name="Okwuonu G."/>
            <person name="Ongeri F."/>
            <person name="Pham C."/>
            <person name="Simmons D."/>
            <person name="Wilczek-Boney K."/>
            <person name="Hale W."/>
            <person name="Jakkamsetti A."/>
            <person name="Pham P."/>
            <person name="Ruth R."/>
            <person name="San Lucas F."/>
            <person name="Warren J."/>
            <person name="Zhang J."/>
            <person name="Zhao Z."/>
            <person name="Zhou C."/>
            <person name="Zhu D."/>
            <person name="Lee S."/>
            <person name="Bess C."/>
            <person name="Blankenburg K."/>
            <person name="Forbes L."/>
            <person name="Fu Q."/>
            <person name="Gubbala S."/>
            <person name="Hirani K."/>
            <person name="Jayaseelan J.C."/>
            <person name="Lara F."/>
            <person name="Munidasa M."/>
            <person name="Palculict T."/>
            <person name="Patil S."/>
            <person name="Pu L.-L."/>
            <person name="Saada N."/>
            <person name="Tang L."/>
            <person name="Weissenberger G."/>
            <person name="Zhu Y."/>
            <person name="Hemphill L."/>
            <person name="Shang Y."/>
            <person name="Youmans B."/>
            <person name="Ayvaz T."/>
            <person name="Ross M."/>
            <person name="Santibanez J."/>
            <person name="Aqrawi P."/>
            <person name="Gross S."/>
            <person name="Joshi V."/>
            <person name="Fowler G."/>
            <person name="Nazareth L."/>
            <person name="Reid J."/>
            <person name="Worley K."/>
            <person name="Petrosino J."/>
            <person name="Highlander S."/>
            <person name="Gibbs R."/>
        </authorList>
    </citation>
    <scope>NUCLEOTIDE SEQUENCE [LARGE SCALE GENOMIC DNA]</scope>
    <source>
        <strain evidence="1 2">2681</strain>
    </source>
</reference>
<organism evidence="1 2">
    <name type="scientific">Sporosarcina newyorkensis 2681</name>
    <dbReference type="NCBI Taxonomy" id="1027292"/>
    <lineage>
        <taxon>Bacteria</taxon>
        <taxon>Bacillati</taxon>
        <taxon>Bacillota</taxon>
        <taxon>Bacilli</taxon>
        <taxon>Bacillales</taxon>
        <taxon>Caryophanaceae</taxon>
        <taxon>Sporosarcina</taxon>
    </lineage>
</organism>
<dbReference type="AlphaFoldDB" id="F9DXW6"/>
<evidence type="ECO:0000313" key="2">
    <source>
        <dbReference type="Proteomes" id="UP000005316"/>
    </source>
</evidence>
<comment type="caution">
    <text evidence="1">The sequence shown here is derived from an EMBL/GenBank/DDBJ whole genome shotgun (WGS) entry which is preliminary data.</text>
</comment>
<gene>
    <name evidence="1" type="ORF">HMPREF9372_3647</name>
</gene>
<sequence>MFLQSRIKMPYKPNFIGFMGHFFDRMLQFYHLTRLKVDFQIGNFPI</sequence>
<proteinExistence type="predicted"/>
<dbReference type="EMBL" id="AFPZ01000115">
    <property type="protein sequence ID" value="EGQ20104.1"/>
    <property type="molecule type" value="Genomic_DNA"/>
</dbReference>
<evidence type="ECO:0000313" key="1">
    <source>
        <dbReference type="EMBL" id="EGQ20104.1"/>
    </source>
</evidence>
<protein>
    <submittedName>
        <fullName evidence="1">Uncharacterized protein</fullName>
    </submittedName>
</protein>